<dbReference type="InterPro" id="IPR000515">
    <property type="entry name" value="MetI-like"/>
</dbReference>
<keyword evidence="15" id="KW-1185">Reference proteome</keyword>
<feature type="transmembrane region" description="Helical" evidence="8">
    <location>
        <begin position="74"/>
        <end position="96"/>
    </location>
</feature>
<keyword evidence="3" id="KW-1003">Cell membrane</keyword>
<dbReference type="PANTHER" id="PTHR43357">
    <property type="entry name" value="INNER MEMBRANE ABC TRANSPORTER PERMEASE PROTEIN YDCV"/>
    <property type="match status" value="1"/>
</dbReference>
<dbReference type="GO" id="GO:0055085">
    <property type="term" value="P:transmembrane transport"/>
    <property type="evidence" value="ECO:0007669"/>
    <property type="project" value="InterPro"/>
</dbReference>
<reference evidence="18 19" key="3">
    <citation type="journal article" date="2019" name="Nat. Med.">
        <title>A library of human gut bacterial isolates paired with longitudinal multiomics data enables mechanistic microbiome research.</title>
        <authorList>
            <person name="Poyet M."/>
            <person name="Groussin M."/>
            <person name="Gibbons S.M."/>
            <person name="Avila-Pacheco J."/>
            <person name="Jiang X."/>
            <person name="Kearney S.M."/>
            <person name="Perrotta A.R."/>
            <person name="Berdy B."/>
            <person name="Zhao S."/>
            <person name="Lieberman T.D."/>
            <person name="Swanson P.K."/>
            <person name="Smith M."/>
            <person name="Roesemann S."/>
            <person name="Alexander J.E."/>
            <person name="Rich S.A."/>
            <person name="Livny J."/>
            <person name="Vlamakis H."/>
            <person name="Clish C."/>
            <person name="Bullock K."/>
            <person name="Deik A."/>
            <person name="Scott J."/>
            <person name="Pierce K.A."/>
            <person name="Xavier R.J."/>
            <person name="Alm E.J."/>
        </authorList>
    </citation>
    <scope>NUCLEOTIDE SEQUENCE [LARGE SCALE GENOMIC DNA]</scope>
    <source>
        <strain evidence="13 19">BIOML-A4</strain>
        <strain evidence="14 18">BIOML-A7</strain>
    </source>
</reference>
<evidence type="ECO:0000256" key="5">
    <source>
        <dbReference type="ARBA" id="ARBA00022692"/>
    </source>
</evidence>
<name>A0A0D8IZ57_9FIRM</name>
<evidence type="ECO:0000313" key="17">
    <source>
        <dbReference type="Proteomes" id="UP000431913"/>
    </source>
</evidence>
<dbReference type="EMBL" id="VUNJ01000008">
    <property type="protein sequence ID" value="MST92120.1"/>
    <property type="molecule type" value="Genomic_DNA"/>
</dbReference>
<protein>
    <submittedName>
        <fullName evidence="12">ABC transporter permease subunit</fullName>
    </submittedName>
    <submittedName>
        <fullName evidence="10">Polyamine ABC transporter permease</fullName>
    </submittedName>
</protein>
<dbReference type="Proteomes" id="UP000032483">
    <property type="component" value="Unassembled WGS sequence"/>
</dbReference>
<evidence type="ECO:0000313" key="15">
    <source>
        <dbReference type="Proteomes" id="UP000032483"/>
    </source>
</evidence>
<evidence type="ECO:0000256" key="8">
    <source>
        <dbReference type="RuleBase" id="RU363032"/>
    </source>
</evidence>
<keyword evidence="5 8" id="KW-0812">Transmembrane</keyword>
<evidence type="ECO:0000256" key="3">
    <source>
        <dbReference type="ARBA" id="ARBA00022475"/>
    </source>
</evidence>
<feature type="domain" description="ABC transmembrane type-1" evidence="9">
    <location>
        <begin position="70"/>
        <end position="258"/>
    </location>
</feature>
<feature type="transmembrane region" description="Helical" evidence="8">
    <location>
        <begin position="108"/>
        <end position="129"/>
    </location>
</feature>
<dbReference type="EMBL" id="JXXK01000015">
    <property type="protein sequence ID" value="KJF39591.1"/>
    <property type="molecule type" value="Genomic_DNA"/>
</dbReference>
<dbReference type="Gene3D" id="1.10.3720.10">
    <property type="entry name" value="MetI-like"/>
    <property type="match status" value="1"/>
</dbReference>
<dbReference type="Proteomes" id="UP000472755">
    <property type="component" value="Unassembled WGS sequence"/>
</dbReference>
<dbReference type="RefSeq" id="WP_009326118.1">
    <property type="nucleotide sequence ID" value="NZ_CAOJUJ010000006.1"/>
</dbReference>
<feature type="transmembrane region" description="Helical" evidence="8">
    <location>
        <begin position="16"/>
        <end position="39"/>
    </location>
</feature>
<evidence type="ECO:0000256" key="1">
    <source>
        <dbReference type="ARBA" id="ARBA00004429"/>
    </source>
</evidence>
<evidence type="ECO:0000313" key="10">
    <source>
        <dbReference type="EMBL" id="KJF39591.1"/>
    </source>
</evidence>
<comment type="subcellular location">
    <subcellularLocation>
        <location evidence="1">Cell inner membrane</location>
        <topology evidence="1">Multi-pass membrane protein</topology>
    </subcellularLocation>
    <subcellularLocation>
        <location evidence="8">Cell membrane</location>
        <topology evidence="8">Multi-pass membrane protein</topology>
    </subcellularLocation>
</comment>
<reference evidence="11 16" key="2">
    <citation type="submission" date="2015-10" db="EMBL/GenBank/DDBJ databases">
        <title>A novel member of the family Ruminococcaceae isolated from human faeces.</title>
        <authorList>
            <person name="Shkoporov A.N."/>
            <person name="Chaplin A.V."/>
            <person name="Motuzova O.V."/>
            <person name="Kafarskaia L.I."/>
            <person name="Efimov B.A."/>
        </authorList>
    </citation>
    <scope>NUCLEOTIDE SEQUENCE [LARGE SCALE GENOMIC DNA]</scope>
    <source>
        <strain evidence="11 16">668</strain>
    </source>
</reference>
<feature type="transmembrane region" description="Helical" evidence="8">
    <location>
        <begin position="182"/>
        <end position="204"/>
    </location>
</feature>
<evidence type="ECO:0000313" key="11">
    <source>
        <dbReference type="EMBL" id="KUE77013.1"/>
    </source>
</evidence>
<comment type="caution">
    <text evidence="10">The sequence shown here is derived from an EMBL/GenBank/DDBJ whole genome shotgun (WGS) entry which is preliminary data.</text>
</comment>
<evidence type="ECO:0000256" key="7">
    <source>
        <dbReference type="ARBA" id="ARBA00023136"/>
    </source>
</evidence>
<dbReference type="Pfam" id="PF00528">
    <property type="entry name" value="BPD_transp_1"/>
    <property type="match status" value="1"/>
</dbReference>
<evidence type="ECO:0000313" key="14">
    <source>
        <dbReference type="EMBL" id="MTS50954.1"/>
    </source>
</evidence>
<dbReference type="PATRIC" id="fig|1550024.3.peg.2521"/>
<evidence type="ECO:0000256" key="4">
    <source>
        <dbReference type="ARBA" id="ARBA00022519"/>
    </source>
</evidence>
<keyword evidence="4" id="KW-0997">Cell inner membrane</keyword>
<dbReference type="GO" id="GO:0005886">
    <property type="term" value="C:plasma membrane"/>
    <property type="evidence" value="ECO:0007669"/>
    <property type="project" value="UniProtKB-SubCell"/>
</dbReference>
<dbReference type="GeneID" id="42857120"/>
<dbReference type="Proteomes" id="UP000449193">
    <property type="component" value="Unassembled WGS sequence"/>
</dbReference>
<dbReference type="InterPro" id="IPR035906">
    <property type="entry name" value="MetI-like_sf"/>
</dbReference>
<evidence type="ECO:0000259" key="9">
    <source>
        <dbReference type="PROSITE" id="PS50928"/>
    </source>
</evidence>
<reference evidence="12 17" key="4">
    <citation type="submission" date="2019-08" db="EMBL/GenBank/DDBJ databases">
        <title>In-depth cultivation of the pig gut microbiome towards novel bacterial diversity and tailored functional studies.</title>
        <authorList>
            <person name="Wylensek D."/>
            <person name="Hitch T.C.A."/>
            <person name="Clavel T."/>
        </authorList>
    </citation>
    <scope>NUCLEOTIDE SEQUENCE [LARGE SCALE GENOMIC DNA]</scope>
    <source>
        <strain evidence="12 17">WCA3-601-WT-6J</strain>
    </source>
</reference>
<dbReference type="EMBL" id="WMZU01000011">
    <property type="protein sequence ID" value="MTS27339.1"/>
    <property type="molecule type" value="Genomic_DNA"/>
</dbReference>
<organism evidence="10 15">
    <name type="scientific">Ruthenibacterium lactatiformans</name>
    <dbReference type="NCBI Taxonomy" id="1550024"/>
    <lineage>
        <taxon>Bacteria</taxon>
        <taxon>Bacillati</taxon>
        <taxon>Bacillota</taxon>
        <taxon>Clostridia</taxon>
        <taxon>Eubacteriales</taxon>
        <taxon>Oscillospiraceae</taxon>
        <taxon>Ruthenibacterium</taxon>
    </lineage>
</organism>
<accession>A0A0D8IZ57</accession>
<evidence type="ECO:0000313" key="18">
    <source>
        <dbReference type="Proteomes" id="UP000449193"/>
    </source>
</evidence>
<dbReference type="Proteomes" id="UP000431913">
    <property type="component" value="Unassembled WGS sequence"/>
</dbReference>
<dbReference type="SUPFAM" id="SSF161098">
    <property type="entry name" value="MetI-like"/>
    <property type="match status" value="1"/>
</dbReference>
<dbReference type="EMBL" id="WMZR01000005">
    <property type="protein sequence ID" value="MTS50954.1"/>
    <property type="molecule type" value="Genomic_DNA"/>
</dbReference>
<evidence type="ECO:0000313" key="12">
    <source>
        <dbReference type="EMBL" id="MST92120.1"/>
    </source>
</evidence>
<dbReference type="PROSITE" id="PS50928">
    <property type="entry name" value="ABC_TM1"/>
    <property type="match status" value="1"/>
</dbReference>
<keyword evidence="7 8" id="KW-0472">Membrane</keyword>
<gene>
    <name evidence="11" type="ORF">ASJ35_05440</name>
    <name evidence="12" type="ORF">FYJ76_09250</name>
    <name evidence="14" type="ORF">GMD52_05280</name>
    <name evidence="13" type="ORF">GMD59_08565</name>
    <name evidence="10" type="ORF">TQ39_11055</name>
</gene>
<dbReference type="CDD" id="cd06261">
    <property type="entry name" value="TM_PBP2"/>
    <property type="match status" value="1"/>
</dbReference>
<comment type="similarity">
    <text evidence="8">Belongs to the binding-protein-dependent transport system permease family.</text>
</comment>
<dbReference type="EMBL" id="LMUA01000005">
    <property type="protein sequence ID" value="KUE77013.1"/>
    <property type="molecule type" value="Genomic_DNA"/>
</dbReference>
<dbReference type="Proteomes" id="UP000053433">
    <property type="component" value="Unassembled WGS sequence"/>
</dbReference>
<keyword evidence="6 8" id="KW-1133">Transmembrane helix</keyword>
<accession>A0A0W7TTB4</accession>
<feature type="transmembrane region" description="Helical" evidence="8">
    <location>
        <begin position="238"/>
        <end position="258"/>
    </location>
</feature>
<dbReference type="PANTHER" id="PTHR43357:SF4">
    <property type="entry name" value="INNER MEMBRANE ABC TRANSPORTER PERMEASE PROTEIN YDCV"/>
    <property type="match status" value="1"/>
</dbReference>
<evidence type="ECO:0000256" key="6">
    <source>
        <dbReference type="ARBA" id="ARBA00022989"/>
    </source>
</evidence>
<evidence type="ECO:0000313" key="13">
    <source>
        <dbReference type="EMBL" id="MTS27339.1"/>
    </source>
</evidence>
<evidence type="ECO:0000313" key="19">
    <source>
        <dbReference type="Proteomes" id="UP000472755"/>
    </source>
</evidence>
<reference evidence="10" key="1">
    <citation type="submission" date="2015-02" db="EMBL/GenBank/DDBJ databases">
        <title>A novel member of the family Ruminococcaceae isolated from human feces.</title>
        <authorList>
            <person name="Shkoporov A.N."/>
            <person name="Chaplin A.V."/>
            <person name="Motuzova O.V."/>
            <person name="Kafarskaia L.I."/>
            <person name="Khokhlova E.V."/>
            <person name="Efimov B.A."/>
        </authorList>
    </citation>
    <scope>NUCLEOTIDE SEQUENCE [LARGE SCALE GENOMIC DNA]</scope>
    <source>
        <strain evidence="10">585-1</strain>
    </source>
</reference>
<sequence length="273" mass="30391">MRRLYFSLGKNKFWEYVLLALFLLFFYGPLMNMLLLSFAGDYEYPDVIPRSYGFKWWDYVLSKAQLVQSIGTSLVLAVVVTLLSLAVCLPAAYALARYPFRGRSAVRLSFLLTNAFPKMGIYTAMAVIFYKLNLIGTFAGVVLVHIVNTMMFMVWIPSGAFRTVHIQQEESARDVGASPLRTFLMVTLPMAKPGIIVASLYTFLGSMEEAQGSLLIGLPNVHTMPSELYGIIMSFPDTAGAVFAMILLVPSILLLVVFRKYLSADALSNGLKM</sequence>
<keyword evidence="2 8" id="KW-0813">Transport</keyword>
<dbReference type="AlphaFoldDB" id="A0A0D8IZ57"/>
<feature type="transmembrane region" description="Helical" evidence="8">
    <location>
        <begin position="135"/>
        <end position="161"/>
    </location>
</feature>
<proteinExistence type="inferred from homology"/>
<evidence type="ECO:0000256" key="2">
    <source>
        <dbReference type="ARBA" id="ARBA00022448"/>
    </source>
</evidence>
<evidence type="ECO:0000313" key="16">
    <source>
        <dbReference type="Proteomes" id="UP000053433"/>
    </source>
</evidence>